<evidence type="ECO:0000256" key="5">
    <source>
        <dbReference type="ARBA" id="ARBA00022842"/>
    </source>
</evidence>
<evidence type="ECO:0000259" key="10">
    <source>
        <dbReference type="Pfam" id="PF04715"/>
    </source>
</evidence>
<dbReference type="Pfam" id="PF04715">
    <property type="entry name" value="Anth_synt_I_N"/>
    <property type="match status" value="1"/>
</dbReference>
<keyword evidence="5" id="KW-0460">Magnesium</keyword>
<dbReference type="Proteomes" id="UP001652442">
    <property type="component" value="Unassembled WGS sequence"/>
</dbReference>
<proteinExistence type="predicted"/>
<comment type="cofactor">
    <cofactor evidence="1">
        <name>Mg(2+)</name>
        <dbReference type="ChEBI" id="CHEBI:18420"/>
    </cofactor>
</comment>
<dbReference type="PRINTS" id="PR00095">
    <property type="entry name" value="ANTSNTHASEI"/>
</dbReference>
<comment type="function">
    <text evidence="7">Part of a heterotetrameric complex that catalyzes the two-step biosynthesis of anthranilate, an intermediate in the biosynthesis of L-tryptophan. In the first step, the glutamine-binding beta subunit (TrpG) of anthranilate synthase (AS) provides the glutamine amidotransferase activity which generates ammonia as a substrate that, along with chorismate, is used in the second step, catalyzed by the large alpha subunit of AS (TrpE) to produce anthranilate. In the absence of TrpG, TrpE can synthesize anthranilate directly from chorismate and high concentrations of ammonia.</text>
</comment>
<dbReference type="InterPro" id="IPR005801">
    <property type="entry name" value="ADC_synthase"/>
</dbReference>
<protein>
    <recommendedName>
        <fullName evidence="3">Anthranilate synthase component 1</fullName>
    </recommendedName>
</protein>
<evidence type="ECO:0000256" key="4">
    <source>
        <dbReference type="ARBA" id="ARBA00022723"/>
    </source>
</evidence>
<feature type="domain" description="Anthranilate synthase component I N-terminal" evidence="10">
    <location>
        <begin position="15"/>
        <end position="140"/>
    </location>
</feature>
<dbReference type="InterPro" id="IPR019999">
    <property type="entry name" value="Anth_synth_I-like"/>
</dbReference>
<comment type="subunit">
    <text evidence="2">Heterotetramer consisting of two non-identical subunits: a beta subunit (TrpG) and a large alpha subunit (TrpE).</text>
</comment>
<dbReference type="InterPro" id="IPR015890">
    <property type="entry name" value="Chorismate_C"/>
</dbReference>
<keyword evidence="4" id="KW-0479">Metal-binding</keyword>
<reference evidence="11 12" key="1">
    <citation type="journal article" date="2021" name="ISME Commun">
        <title>Automated analysis of genomic sequences facilitates high-throughput and comprehensive description of bacteria.</title>
        <authorList>
            <person name="Hitch T.C.A."/>
        </authorList>
    </citation>
    <scope>NUCLEOTIDE SEQUENCE [LARGE SCALE GENOMIC DNA]</scope>
    <source>
        <strain evidence="11 12">Sanger_109</strain>
    </source>
</reference>
<dbReference type="SUPFAM" id="SSF56322">
    <property type="entry name" value="ADC synthase"/>
    <property type="match status" value="1"/>
</dbReference>
<evidence type="ECO:0000256" key="7">
    <source>
        <dbReference type="ARBA" id="ARBA00025634"/>
    </source>
</evidence>
<evidence type="ECO:0000313" key="11">
    <source>
        <dbReference type="EMBL" id="MCU6763266.1"/>
    </source>
</evidence>
<dbReference type="Gene3D" id="3.60.120.10">
    <property type="entry name" value="Anthranilate synthase"/>
    <property type="match status" value="1"/>
</dbReference>
<evidence type="ECO:0000256" key="8">
    <source>
        <dbReference type="ARBA" id="ARBA00047683"/>
    </source>
</evidence>
<comment type="caution">
    <text evidence="11">The sequence shown here is derived from an EMBL/GenBank/DDBJ whole genome shotgun (WGS) entry which is preliminary data.</text>
</comment>
<feature type="domain" description="Chorismate-utilising enzyme C-terminal" evidence="9">
    <location>
        <begin position="185"/>
        <end position="438"/>
    </location>
</feature>
<evidence type="ECO:0000256" key="3">
    <source>
        <dbReference type="ARBA" id="ARBA00020653"/>
    </source>
</evidence>
<dbReference type="Pfam" id="PF00425">
    <property type="entry name" value="Chorismate_bind"/>
    <property type="match status" value="1"/>
</dbReference>
<gene>
    <name evidence="11" type="ORF">OCV88_13185</name>
</gene>
<dbReference type="InterPro" id="IPR006805">
    <property type="entry name" value="Anth_synth_I_N"/>
</dbReference>
<organism evidence="11 12">
    <name type="scientific">Brotonthovivens ammoniilytica</name>
    <dbReference type="NCBI Taxonomy" id="2981725"/>
    <lineage>
        <taxon>Bacteria</taxon>
        <taxon>Bacillati</taxon>
        <taxon>Bacillota</taxon>
        <taxon>Clostridia</taxon>
        <taxon>Lachnospirales</taxon>
        <taxon>Lachnospiraceae</taxon>
        <taxon>Brotonthovivens</taxon>
    </lineage>
</organism>
<evidence type="ECO:0000259" key="9">
    <source>
        <dbReference type="Pfam" id="PF00425"/>
    </source>
</evidence>
<keyword evidence="12" id="KW-1185">Reference proteome</keyword>
<evidence type="ECO:0000256" key="2">
    <source>
        <dbReference type="ARBA" id="ARBA00011575"/>
    </source>
</evidence>
<name>A0ABT2TM82_9FIRM</name>
<dbReference type="PANTHER" id="PTHR11236">
    <property type="entry name" value="AMINOBENZOATE/ANTHRANILATE SYNTHASE"/>
    <property type="match status" value="1"/>
</dbReference>
<sequence length="448" mass="51116">MRVMEEFKYYPPIHKIFEVFREERDAVFLESSMHSEQGRFSVIGLYPYLKLVKKEQFTVNGEICERPFEEYVKEYLKENQEDNPTNLPLIAGAVGYFSYDYGQKRMGLASRKKSRIEIPDSILCFYDVFIVEDSLEKKLYFIANGKLIDGKVRLEQLKKQIESESGICDPVEDNSGAWFEADFQKEEYMEAVSEMSRYIAEGDIYMGSLAQQIRLKSTKEPYLLFQSLRRINPSPFGGYFNYGDFQIISSSPERFVGIRDGRVVASPVKGTRKRGKTLEEDMALRNELRSSEKEKSELLMIAKLVCDELNQVCIPGSVEITELFEVEEYAAVFHLVSQITGLLRENLTAMDLLEAAFPGGAVTGAPKQRAMEIIDKLEHSKRNLYTGSLGYLSLNGDCDFNIVIQTAVFKDQTYYLGTGAGVAEESEPEFEYEEAFRKAGVVMEALNE</sequence>
<dbReference type="RefSeq" id="WP_158425913.1">
    <property type="nucleotide sequence ID" value="NZ_JAOQJQ010000006.1"/>
</dbReference>
<comment type="catalytic activity">
    <reaction evidence="8">
        <text>chorismate + L-glutamine = anthranilate + pyruvate + L-glutamate + H(+)</text>
        <dbReference type="Rhea" id="RHEA:21732"/>
        <dbReference type="ChEBI" id="CHEBI:15361"/>
        <dbReference type="ChEBI" id="CHEBI:15378"/>
        <dbReference type="ChEBI" id="CHEBI:16567"/>
        <dbReference type="ChEBI" id="CHEBI:29748"/>
        <dbReference type="ChEBI" id="CHEBI:29985"/>
        <dbReference type="ChEBI" id="CHEBI:58359"/>
        <dbReference type="EC" id="4.1.3.27"/>
    </reaction>
</comment>
<accession>A0ABT2TM82</accession>
<evidence type="ECO:0000256" key="1">
    <source>
        <dbReference type="ARBA" id="ARBA00001946"/>
    </source>
</evidence>
<dbReference type="PANTHER" id="PTHR11236:SF48">
    <property type="entry name" value="ISOCHORISMATE SYNTHASE MENF"/>
    <property type="match status" value="1"/>
</dbReference>
<dbReference type="EMBL" id="JAOQJQ010000006">
    <property type="protein sequence ID" value="MCU6763266.1"/>
    <property type="molecule type" value="Genomic_DNA"/>
</dbReference>
<keyword evidence="6" id="KW-0456">Lyase</keyword>
<evidence type="ECO:0000313" key="12">
    <source>
        <dbReference type="Proteomes" id="UP001652442"/>
    </source>
</evidence>
<evidence type="ECO:0000256" key="6">
    <source>
        <dbReference type="ARBA" id="ARBA00023239"/>
    </source>
</evidence>